<evidence type="ECO:0000313" key="5">
    <source>
        <dbReference type="Proteomes" id="UP000254134"/>
    </source>
</evidence>
<feature type="domain" description="Alcohol dehydrogenase-like N-terminal" evidence="3">
    <location>
        <begin position="25"/>
        <end position="118"/>
    </location>
</feature>
<dbReference type="PANTHER" id="PTHR43401">
    <property type="entry name" value="L-THREONINE 3-DEHYDROGENASE"/>
    <property type="match status" value="1"/>
</dbReference>
<dbReference type="EMBL" id="QQZY01000003">
    <property type="protein sequence ID" value="RDI74884.1"/>
    <property type="molecule type" value="Genomic_DNA"/>
</dbReference>
<dbReference type="SUPFAM" id="SSF51735">
    <property type="entry name" value="NAD(P)-binding Rossmann-fold domains"/>
    <property type="match status" value="1"/>
</dbReference>
<dbReference type="InterPro" id="IPR013149">
    <property type="entry name" value="ADH-like_C"/>
</dbReference>
<keyword evidence="5" id="KW-1185">Reference proteome</keyword>
<comment type="caution">
    <text evidence="4">The sequence shown here is derived from an EMBL/GenBank/DDBJ whole genome shotgun (WGS) entry which is preliminary data.</text>
</comment>
<name>A0A7M2YYD7_9ACTN</name>
<accession>A0A7M2YYD7</accession>
<evidence type="ECO:0000259" key="2">
    <source>
        <dbReference type="Pfam" id="PF00107"/>
    </source>
</evidence>
<dbReference type="InterPro" id="IPR013154">
    <property type="entry name" value="ADH-like_N"/>
</dbReference>
<organism evidence="4 5">
    <name type="scientific">Gaiella occulta</name>
    <dbReference type="NCBI Taxonomy" id="1002870"/>
    <lineage>
        <taxon>Bacteria</taxon>
        <taxon>Bacillati</taxon>
        <taxon>Actinomycetota</taxon>
        <taxon>Thermoleophilia</taxon>
        <taxon>Gaiellales</taxon>
        <taxon>Gaiellaceae</taxon>
        <taxon>Gaiella</taxon>
    </lineage>
</organism>
<protein>
    <submittedName>
        <fullName evidence="4">Threonine/Zn-dependent dehydrogenase-related protein</fullName>
    </submittedName>
</protein>
<dbReference type="InterPro" id="IPR011032">
    <property type="entry name" value="GroES-like_sf"/>
</dbReference>
<dbReference type="Pfam" id="PF00107">
    <property type="entry name" value="ADH_zinc_N"/>
    <property type="match status" value="1"/>
</dbReference>
<dbReference type="GO" id="GO:0016491">
    <property type="term" value="F:oxidoreductase activity"/>
    <property type="evidence" value="ECO:0007669"/>
    <property type="project" value="UniProtKB-KW"/>
</dbReference>
<dbReference type="AlphaFoldDB" id="A0A7M2YYD7"/>
<dbReference type="Proteomes" id="UP000254134">
    <property type="component" value="Unassembled WGS sequence"/>
</dbReference>
<reference evidence="4 5" key="1">
    <citation type="submission" date="2018-07" db="EMBL/GenBank/DDBJ databases">
        <title>High-quality-draft genome sequence of Gaiella occulta.</title>
        <authorList>
            <person name="Severino R."/>
            <person name="Froufe H.J.C."/>
            <person name="Rainey F.A."/>
            <person name="Barroso C."/>
            <person name="Albuquerque L."/>
            <person name="Lobo-Da-Cunha A."/>
            <person name="Da Costa M.S."/>
            <person name="Egas C."/>
        </authorList>
    </citation>
    <scope>NUCLEOTIDE SEQUENCE [LARGE SCALE GENOMIC DNA]</scope>
    <source>
        <strain evidence="4 5">F2-233</strain>
    </source>
</reference>
<proteinExistence type="predicted"/>
<dbReference type="Gene3D" id="3.90.180.10">
    <property type="entry name" value="Medium-chain alcohol dehydrogenases, catalytic domain"/>
    <property type="match status" value="1"/>
</dbReference>
<dbReference type="RefSeq" id="WP_181813496.1">
    <property type="nucleotide sequence ID" value="NZ_QQZY01000003.1"/>
</dbReference>
<dbReference type="SUPFAM" id="SSF50129">
    <property type="entry name" value="GroES-like"/>
    <property type="match status" value="1"/>
</dbReference>
<reference evidence="5" key="2">
    <citation type="journal article" date="2019" name="MicrobiologyOpen">
        <title>High-quality draft genome sequence of Gaiella occulta isolated from a 150 meter deep mineral water borehole and comparison with the genome sequences of other deep-branching lineages of the phylum Actinobacteria.</title>
        <authorList>
            <person name="Severino R."/>
            <person name="Froufe H.J.C."/>
            <person name="Barroso C."/>
            <person name="Albuquerque L."/>
            <person name="Lobo-da-Cunha A."/>
            <person name="da Costa M.S."/>
            <person name="Egas C."/>
        </authorList>
    </citation>
    <scope>NUCLEOTIDE SEQUENCE [LARGE SCALE GENOMIC DNA]</scope>
    <source>
        <strain evidence="5">F2-233</strain>
    </source>
</reference>
<keyword evidence="1" id="KW-0560">Oxidoreductase</keyword>
<dbReference type="Gene3D" id="3.40.50.720">
    <property type="entry name" value="NAD(P)-binding Rossmann-like Domain"/>
    <property type="match status" value="1"/>
</dbReference>
<sequence length="318" mass="32790">MRALVFHGPGDLRVEDVPRPEPQADGDVLVQVEVALTDGTDTKAFRRGHPVLLGSPPSAFGHELCGVDVASGRRVVAANSAPCGACDACRRGQETLCASLLPLLNGAYAEFVLVPERIARVNLLPVPAGMPAELAAMVEPLACCLHGVEAAGVQAGDTVAVIGLGPIGLMLCACVADAGGWPIGVGSRPERRALAPLFGAEPGDGAGADVVIEAAGSADAWQLALALVRPGGTVLAFGGLPRDARVEVDPYRIHYEEVTLRGAFHHAPRHVRAALAFLGSGAYPFERLITHQVGLEGVAGLLADPPRDYLKAAVVVSG</sequence>
<feature type="domain" description="Alcohol dehydrogenase-like C-terminal" evidence="2">
    <location>
        <begin position="166"/>
        <end position="278"/>
    </location>
</feature>
<evidence type="ECO:0000256" key="1">
    <source>
        <dbReference type="ARBA" id="ARBA00023002"/>
    </source>
</evidence>
<dbReference type="Pfam" id="PF08240">
    <property type="entry name" value="ADH_N"/>
    <property type="match status" value="1"/>
</dbReference>
<evidence type="ECO:0000259" key="3">
    <source>
        <dbReference type="Pfam" id="PF08240"/>
    </source>
</evidence>
<gene>
    <name evidence="4" type="ORF">Gocc_1773</name>
</gene>
<dbReference type="PANTHER" id="PTHR43401:SF2">
    <property type="entry name" value="L-THREONINE 3-DEHYDROGENASE"/>
    <property type="match status" value="1"/>
</dbReference>
<dbReference type="InterPro" id="IPR036291">
    <property type="entry name" value="NAD(P)-bd_dom_sf"/>
</dbReference>
<evidence type="ECO:0000313" key="4">
    <source>
        <dbReference type="EMBL" id="RDI74884.1"/>
    </source>
</evidence>
<dbReference type="InterPro" id="IPR050129">
    <property type="entry name" value="Zn_alcohol_dh"/>
</dbReference>